<accession>A0A0G1SL33</accession>
<dbReference type="CDD" id="cd02511">
    <property type="entry name" value="Beta4Glucosyltransferase"/>
    <property type="match status" value="1"/>
</dbReference>
<dbReference type="PANTHER" id="PTHR43630">
    <property type="entry name" value="POLY-BETA-1,6-N-ACETYL-D-GLUCOSAMINE SYNTHASE"/>
    <property type="match status" value="1"/>
</dbReference>
<dbReference type="PANTHER" id="PTHR43630:SF2">
    <property type="entry name" value="GLYCOSYLTRANSFERASE"/>
    <property type="match status" value="1"/>
</dbReference>
<feature type="domain" description="Glycosyltransferase 2-like" evidence="2">
    <location>
        <begin position="5"/>
        <end position="116"/>
    </location>
</feature>
<gene>
    <name evidence="3" type="ORF">UX92_C0004G0019</name>
</gene>
<organism evidence="3 4">
    <name type="scientific">Candidatus Amesbacteria bacterium GW2011_GWA1_47_20</name>
    <dbReference type="NCBI Taxonomy" id="1618354"/>
    <lineage>
        <taxon>Bacteria</taxon>
        <taxon>Candidatus Amesiibacteriota</taxon>
    </lineage>
</organism>
<keyword evidence="1" id="KW-1133">Transmembrane helix</keyword>
<keyword evidence="3" id="KW-0808">Transferase</keyword>
<dbReference type="EMBL" id="LCOA01000004">
    <property type="protein sequence ID" value="KKU70142.1"/>
    <property type="molecule type" value="Genomic_DNA"/>
</dbReference>
<evidence type="ECO:0000259" key="2">
    <source>
        <dbReference type="Pfam" id="PF00535"/>
    </source>
</evidence>
<dbReference type="GO" id="GO:0016740">
    <property type="term" value="F:transferase activity"/>
    <property type="evidence" value="ECO:0007669"/>
    <property type="project" value="UniProtKB-KW"/>
</dbReference>
<dbReference type="InterPro" id="IPR001173">
    <property type="entry name" value="Glyco_trans_2-like"/>
</dbReference>
<dbReference type="SUPFAM" id="SSF53448">
    <property type="entry name" value="Nucleotide-diphospho-sugar transferases"/>
    <property type="match status" value="1"/>
</dbReference>
<protein>
    <submittedName>
        <fullName evidence="3">Glycosyl transferase family 2</fullName>
    </submittedName>
</protein>
<evidence type="ECO:0000313" key="3">
    <source>
        <dbReference type="EMBL" id="KKU70142.1"/>
    </source>
</evidence>
<sequence>MLTGIVLTYNEEKNIARCLENLKFCDTVLVVDGGSTDKTVSLAKKAGATILNHEFVDFSSQRNWAISQAKTPWILFVDADEIVSVKLGEEIVSATKKIEYKGFLIPRTDYMWGKKLTHGDVGGVRLLRLARRGAGAWHGAVHEQWLIDGNVGILKHYIHHYPHPTLVEFLQEINYYSTLRAQELYTAGQHASFFQIVFYPLIKFKYLYFLKLGLLDGTVGFVHAMTMAFYSFLVRGKLWLLWRSR</sequence>
<evidence type="ECO:0000313" key="4">
    <source>
        <dbReference type="Proteomes" id="UP000034565"/>
    </source>
</evidence>
<dbReference type="Pfam" id="PF00535">
    <property type="entry name" value="Glycos_transf_2"/>
    <property type="match status" value="1"/>
</dbReference>
<dbReference type="InterPro" id="IPR029044">
    <property type="entry name" value="Nucleotide-diphossugar_trans"/>
</dbReference>
<proteinExistence type="predicted"/>
<feature type="transmembrane region" description="Helical" evidence="1">
    <location>
        <begin position="208"/>
        <end position="233"/>
    </location>
</feature>
<reference evidence="3 4" key="1">
    <citation type="journal article" date="2015" name="Nature">
        <title>rRNA introns, odd ribosomes, and small enigmatic genomes across a large radiation of phyla.</title>
        <authorList>
            <person name="Brown C.T."/>
            <person name="Hug L.A."/>
            <person name="Thomas B.C."/>
            <person name="Sharon I."/>
            <person name="Castelle C.J."/>
            <person name="Singh A."/>
            <person name="Wilkins M.J."/>
            <person name="Williams K.H."/>
            <person name="Banfield J.F."/>
        </authorList>
    </citation>
    <scope>NUCLEOTIDE SEQUENCE [LARGE SCALE GENOMIC DNA]</scope>
</reference>
<evidence type="ECO:0000256" key="1">
    <source>
        <dbReference type="SAM" id="Phobius"/>
    </source>
</evidence>
<name>A0A0G1SL33_9BACT</name>
<dbReference type="AlphaFoldDB" id="A0A0G1SL33"/>
<dbReference type="Gene3D" id="3.90.550.10">
    <property type="entry name" value="Spore Coat Polysaccharide Biosynthesis Protein SpsA, Chain A"/>
    <property type="match status" value="1"/>
</dbReference>
<keyword evidence="1" id="KW-0472">Membrane</keyword>
<keyword evidence="1" id="KW-0812">Transmembrane</keyword>
<dbReference type="Proteomes" id="UP000034565">
    <property type="component" value="Unassembled WGS sequence"/>
</dbReference>
<comment type="caution">
    <text evidence="3">The sequence shown here is derived from an EMBL/GenBank/DDBJ whole genome shotgun (WGS) entry which is preliminary data.</text>
</comment>